<dbReference type="Gramene" id="KRH22897">
    <property type="protein sequence ID" value="KRH22897"/>
    <property type="gene ID" value="GLYMA_13G326300"/>
</dbReference>
<reference evidence="1 2" key="1">
    <citation type="journal article" date="2010" name="Nature">
        <title>Genome sequence of the palaeopolyploid soybean.</title>
        <authorList>
            <person name="Schmutz J."/>
            <person name="Cannon S.B."/>
            <person name="Schlueter J."/>
            <person name="Ma J."/>
            <person name="Mitros T."/>
            <person name="Nelson W."/>
            <person name="Hyten D.L."/>
            <person name="Song Q."/>
            <person name="Thelen J.J."/>
            <person name="Cheng J."/>
            <person name="Xu D."/>
            <person name="Hellsten U."/>
            <person name="May G.D."/>
            <person name="Yu Y."/>
            <person name="Sakurai T."/>
            <person name="Umezawa T."/>
            <person name="Bhattacharyya M.K."/>
            <person name="Sandhu D."/>
            <person name="Valliyodan B."/>
            <person name="Lindquist E."/>
            <person name="Peto M."/>
            <person name="Grant D."/>
            <person name="Shu S."/>
            <person name="Goodstein D."/>
            <person name="Barry K."/>
            <person name="Futrell-Griggs M."/>
            <person name="Abernathy B."/>
            <person name="Du J."/>
            <person name="Tian Z."/>
            <person name="Zhu L."/>
            <person name="Gill N."/>
            <person name="Joshi T."/>
            <person name="Libault M."/>
            <person name="Sethuraman A."/>
            <person name="Zhang X.-C."/>
            <person name="Shinozaki K."/>
            <person name="Nguyen H.T."/>
            <person name="Wing R.A."/>
            <person name="Cregan P."/>
            <person name="Specht J."/>
            <person name="Grimwood J."/>
            <person name="Rokhsar D."/>
            <person name="Stacey G."/>
            <person name="Shoemaker R.C."/>
            <person name="Jackson S.A."/>
        </authorList>
    </citation>
    <scope>NUCLEOTIDE SEQUENCE [LARGE SCALE GENOMIC DNA]</scope>
    <source>
        <strain evidence="2">cv. Williams 82</strain>
        <tissue evidence="1">Callus</tissue>
    </source>
</reference>
<dbReference type="EMBL" id="CM000846">
    <property type="protein sequence ID" value="KRH22897.1"/>
    <property type="molecule type" value="Genomic_DNA"/>
</dbReference>
<keyword evidence="3" id="KW-1185">Reference proteome</keyword>
<reference evidence="1" key="3">
    <citation type="submission" date="2018-07" db="EMBL/GenBank/DDBJ databases">
        <title>WGS assembly of Glycine max.</title>
        <authorList>
            <person name="Schmutz J."/>
            <person name="Cannon S."/>
            <person name="Schlueter J."/>
            <person name="Ma J."/>
            <person name="Mitros T."/>
            <person name="Nelson W."/>
            <person name="Hyten D."/>
            <person name="Song Q."/>
            <person name="Thelen J."/>
            <person name="Cheng J."/>
            <person name="Xu D."/>
            <person name="Hellsten U."/>
            <person name="May G."/>
            <person name="Yu Y."/>
            <person name="Sakurai T."/>
            <person name="Umezawa T."/>
            <person name="Bhattacharyya M."/>
            <person name="Sandhu D."/>
            <person name="Valliyodan B."/>
            <person name="Lindquist E."/>
            <person name="Peto M."/>
            <person name="Grant D."/>
            <person name="Shu S."/>
            <person name="Goodstein D."/>
            <person name="Barry K."/>
            <person name="Futrell-Griggs M."/>
            <person name="Abernathy B."/>
            <person name="Du J."/>
            <person name="Tian Z."/>
            <person name="Zhu L."/>
            <person name="Gill N."/>
            <person name="Joshi T."/>
            <person name="Libault M."/>
            <person name="Sethuraman A."/>
            <person name="Zhang X."/>
            <person name="Shinozaki K."/>
            <person name="Nguyen H."/>
            <person name="Wing R."/>
            <person name="Cregan P."/>
            <person name="Specht J."/>
            <person name="Grimwood J."/>
            <person name="Rokhsar D."/>
            <person name="Stacey G."/>
            <person name="Shoemaker R."/>
            <person name="Jackson S."/>
        </authorList>
    </citation>
    <scope>NUCLEOTIDE SEQUENCE</scope>
    <source>
        <tissue evidence="1">Callus</tissue>
    </source>
</reference>
<sequence length="84" mass="10062">MLRTLTRMTEQRIQHRGGDRDGVQEAEAEYTALSLCIRRKERISLNTYMYTLFRRFVNFHPTLLPSFSRFFLLALRLSPLPHYL</sequence>
<proteinExistence type="predicted"/>
<protein>
    <submittedName>
        <fullName evidence="1 2">Uncharacterized protein</fullName>
    </submittedName>
</protein>
<dbReference type="InParanoid" id="A0A0R0GX73"/>
<evidence type="ECO:0000313" key="1">
    <source>
        <dbReference type="EMBL" id="KRH22897.1"/>
    </source>
</evidence>
<gene>
    <name evidence="1" type="ORF">GLYMA_13G326300</name>
</gene>
<reference evidence="2" key="2">
    <citation type="submission" date="2018-02" db="UniProtKB">
        <authorList>
            <consortium name="EnsemblPlants"/>
        </authorList>
    </citation>
    <scope>IDENTIFICATION</scope>
    <source>
        <strain evidence="2">Williams 82</strain>
    </source>
</reference>
<dbReference type="Proteomes" id="UP000008827">
    <property type="component" value="Chromosome 13"/>
</dbReference>
<accession>A0A0R0GX73</accession>
<evidence type="ECO:0000313" key="2">
    <source>
        <dbReference type="EnsemblPlants" id="KRH22897"/>
    </source>
</evidence>
<dbReference type="AlphaFoldDB" id="A0A0R0GX73"/>
<dbReference type="EnsemblPlants" id="KRH22897">
    <property type="protein sequence ID" value="KRH22897"/>
    <property type="gene ID" value="GLYMA_13G326300"/>
</dbReference>
<evidence type="ECO:0000313" key="3">
    <source>
        <dbReference type="Proteomes" id="UP000008827"/>
    </source>
</evidence>
<name>A0A0R0GX73_SOYBN</name>
<organism evidence="1">
    <name type="scientific">Glycine max</name>
    <name type="common">Soybean</name>
    <name type="synonym">Glycine hispida</name>
    <dbReference type="NCBI Taxonomy" id="3847"/>
    <lineage>
        <taxon>Eukaryota</taxon>
        <taxon>Viridiplantae</taxon>
        <taxon>Streptophyta</taxon>
        <taxon>Embryophyta</taxon>
        <taxon>Tracheophyta</taxon>
        <taxon>Spermatophyta</taxon>
        <taxon>Magnoliopsida</taxon>
        <taxon>eudicotyledons</taxon>
        <taxon>Gunneridae</taxon>
        <taxon>Pentapetalae</taxon>
        <taxon>rosids</taxon>
        <taxon>fabids</taxon>
        <taxon>Fabales</taxon>
        <taxon>Fabaceae</taxon>
        <taxon>Papilionoideae</taxon>
        <taxon>50 kb inversion clade</taxon>
        <taxon>NPAAA clade</taxon>
        <taxon>indigoferoid/millettioid clade</taxon>
        <taxon>Phaseoleae</taxon>
        <taxon>Glycine</taxon>
        <taxon>Glycine subgen. Soja</taxon>
    </lineage>
</organism>